<dbReference type="PANTHER" id="PTHR21139">
    <property type="entry name" value="TRIOSEPHOSPHATE ISOMERASE"/>
    <property type="match status" value="1"/>
</dbReference>
<keyword evidence="3" id="KW-0312">Gluconeogenesis</keyword>
<keyword evidence="3" id="KW-0963">Cytoplasm</keyword>
<evidence type="ECO:0000313" key="5">
    <source>
        <dbReference type="Proteomes" id="UP000176405"/>
    </source>
</evidence>
<evidence type="ECO:0000256" key="2">
    <source>
        <dbReference type="ARBA" id="ARBA00023235"/>
    </source>
</evidence>
<dbReference type="EC" id="5.3.1.1" evidence="3"/>
<dbReference type="PANTHER" id="PTHR21139:SF42">
    <property type="entry name" value="TRIOSEPHOSPHATE ISOMERASE"/>
    <property type="match status" value="1"/>
</dbReference>
<gene>
    <name evidence="4" type="ORF">A3E45_04090</name>
</gene>
<evidence type="ECO:0000256" key="3">
    <source>
        <dbReference type="RuleBase" id="RU363013"/>
    </source>
</evidence>
<dbReference type="UniPathway" id="UPA00109">
    <property type="reaction ID" value="UER00189"/>
</dbReference>
<dbReference type="SUPFAM" id="SSF51351">
    <property type="entry name" value="Triosephosphate isomerase (TIM)"/>
    <property type="match status" value="1"/>
</dbReference>
<proteinExistence type="inferred from homology"/>
<dbReference type="Proteomes" id="UP000176405">
    <property type="component" value="Unassembled WGS sequence"/>
</dbReference>
<dbReference type="AlphaFoldDB" id="A0A1F5K541"/>
<comment type="pathway">
    <text evidence="3">Carbohydrate biosynthesis; gluconeogenesis.</text>
</comment>
<keyword evidence="3" id="KW-0324">Glycolysis</keyword>
<comment type="caution">
    <text evidence="4">The sequence shown here is derived from an EMBL/GenBank/DDBJ whole genome shotgun (WGS) entry which is preliminary data.</text>
</comment>
<dbReference type="CDD" id="cd00311">
    <property type="entry name" value="TIM"/>
    <property type="match status" value="1"/>
</dbReference>
<sequence length="224" mass="24029">MAGGVKWIIANWKSNKTISEALAWIDFVGPKLSKRENLKVVVCPPFTDIEEVKKAVLVGNYPILVGAQDLSPFDDGPYTGEESARILSELVDLVILGHSERRQNFGETDQAVAEKVVQAKQFNINPLVCVQTENPPLPEGVKLVAYEPVFAVGTGNPDTPDNAGSVASAIKGKYTGDITVLYGGSVTQENAKAFLQQENLSGLLVGKASLDPGEFVKIVEIAYG</sequence>
<dbReference type="GO" id="GO:0046166">
    <property type="term" value="P:glyceraldehyde-3-phosphate biosynthetic process"/>
    <property type="evidence" value="ECO:0007669"/>
    <property type="project" value="TreeGrafter"/>
</dbReference>
<dbReference type="Gene3D" id="3.20.20.70">
    <property type="entry name" value="Aldolase class I"/>
    <property type="match status" value="2"/>
</dbReference>
<dbReference type="UniPathway" id="UPA00138"/>
<dbReference type="InterPro" id="IPR000652">
    <property type="entry name" value="Triosephosphate_isomerase"/>
</dbReference>
<comment type="subunit">
    <text evidence="3">Homodimer.</text>
</comment>
<reference evidence="4 5" key="1">
    <citation type="journal article" date="2016" name="Nat. Commun.">
        <title>Thousands of microbial genomes shed light on interconnected biogeochemical processes in an aquifer system.</title>
        <authorList>
            <person name="Anantharaman K."/>
            <person name="Brown C.T."/>
            <person name="Hug L.A."/>
            <person name="Sharon I."/>
            <person name="Castelle C.J."/>
            <person name="Probst A.J."/>
            <person name="Thomas B.C."/>
            <person name="Singh A."/>
            <person name="Wilkins M.J."/>
            <person name="Karaoz U."/>
            <person name="Brodie E.L."/>
            <person name="Williams K.H."/>
            <person name="Hubbard S.S."/>
            <person name="Banfield J.F."/>
        </authorList>
    </citation>
    <scope>NUCLEOTIDE SEQUENCE [LARGE SCALE GENOMIC DNA]</scope>
</reference>
<comment type="catalytic activity">
    <reaction evidence="3">
        <text>D-glyceraldehyde 3-phosphate = dihydroxyacetone phosphate</text>
        <dbReference type="Rhea" id="RHEA:18585"/>
        <dbReference type="ChEBI" id="CHEBI:57642"/>
        <dbReference type="ChEBI" id="CHEBI:59776"/>
        <dbReference type="EC" id="5.3.1.1"/>
    </reaction>
</comment>
<dbReference type="PROSITE" id="PS51440">
    <property type="entry name" value="TIM_2"/>
    <property type="match status" value="1"/>
</dbReference>
<dbReference type="GO" id="GO:0006096">
    <property type="term" value="P:glycolytic process"/>
    <property type="evidence" value="ECO:0007669"/>
    <property type="project" value="UniProtKB-UniPathway"/>
</dbReference>
<dbReference type="GO" id="GO:0004807">
    <property type="term" value="F:triose-phosphate isomerase activity"/>
    <property type="evidence" value="ECO:0007669"/>
    <property type="project" value="UniProtKB-EC"/>
</dbReference>
<comment type="pathway">
    <text evidence="3">Carbohydrate degradation; glycolysis; D-glyceraldehyde 3-phosphate from glycerone phosphate: step 1/1.</text>
</comment>
<keyword evidence="2 3" id="KW-0413">Isomerase</keyword>
<dbReference type="InterPro" id="IPR013785">
    <property type="entry name" value="Aldolase_TIM"/>
</dbReference>
<accession>A0A1F5K541</accession>
<name>A0A1F5K541_9BACT</name>
<comment type="similarity">
    <text evidence="1 3">Belongs to the triosephosphate isomerase family.</text>
</comment>
<dbReference type="EMBL" id="MFDH01000017">
    <property type="protein sequence ID" value="OGE36083.1"/>
    <property type="molecule type" value="Genomic_DNA"/>
</dbReference>
<evidence type="ECO:0000313" key="4">
    <source>
        <dbReference type="EMBL" id="OGE36083.1"/>
    </source>
</evidence>
<dbReference type="GO" id="GO:0019563">
    <property type="term" value="P:glycerol catabolic process"/>
    <property type="evidence" value="ECO:0007669"/>
    <property type="project" value="TreeGrafter"/>
</dbReference>
<evidence type="ECO:0000256" key="1">
    <source>
        <dbReference type="ARBA" id="ARBA00007422"/>
    </source>
</evidence>
<dbReference type="GO" id="GO:0005829">
    <property type="term" value="C:cytosol"/>
    <property type="evidence" value="ECO:0007669"/>
    <property type="project" value="TreeGrafter"/>
</dbReference>
<dbReference type="InterPro" id="IPR035990">
    <property type="entry name" value="TIM_sf"/>
</dbReference>
<dbReference type="Pfam" id="PF00121">
    <property type="entry name" value="TIM"/>
    <property type="match status" value="2"/>
</dbReference>
<dbReference type="GO" id="GO:0006094">
    <property type="term" value="P:gluconeogenesis"/>
    <property type="evidence" value="ECO:0007669"/>
    <property type="project" value="UniProtKB-UniPathway"/>
</dbReference>
<comment type="subcellular location">
    <subcellularLocation>
        <location evidence="3">Cytoplasm</location>
    </subcellularLocation>
</comment>
<organism evidence="4 5">
    <name type="scientific">Candidatus Daviesbacteria bacterium RIFCSPHIGHO2_12_FULL_43_11</name>
    <dbReference type="NCBI Taxonomy" id="1797780"/>
    <lineage>
        <taxon>Bacteria</taxon>
        <taxon>Candidatus Daviesiibacteriota</taxon>
    </lineage>
</organism>
<protein>
    <recommendedName>
        <fullName evidence="3">Triosephosphate isomerase</fullName>
        <ecNumber evidence="3">5.3.1.1</ecNumber>
    </recommendedName>
</protein>
<dbReference type="STRING" id="1797780.A3E45_04090"/>